<dbReference type="Pfam" id="PF00561">
    <property type="entry name" value="Abhydrolase_1"/>
    <property type="match status" value="1"/>
</dbReference>
<keyword evidence="3" id="KW-1185">Reference proteome</keyword>
<feature type="domain" description="AB hydrolase-1" evidence="1">
    <location>
        <begin position="27"/>
        <end position="111"/>
    </location>
</feature>
<dbReference type="InterPro" id="IPR050228">
    <property type="entry name" value="Carboxylesterase_BioH"/>
</dbReference>
<dbReference type="RefSeq" id="WP_187709721.1">
    <property type="nucleotide sequence ID" value="NZ_CP060782.1"/>
</dbReference>
<keyword evidence="2" id="KW-0378">Hydrolase</keyword>
<dbReference type="GO" id="GO:0016787">
    <property type="term" value="F:hydrolase activity"/>
    <property type="evidence" value="ECO:0007669"/>
    <property type="project" value="UniProtKB-KW"/>
</dbReference>
<dbReference type="InterPro" id="IPR029058">
    <property type="entry name" value="AB_hydrolase_fold"/>
</dbReference>
<dbReference type="InterPro" id="IPR000073">
    <property type="entry name" value="AB_hydrolase_1"/>
</dbReference>
<dbReference type="PANTHER" id="PTHR43194">
    <property type="entry name" value="HYDROLASE ALPHA/BETA FOLD FAMILY"/>
    <property type="match status" value="1"/>
</dbReference>
<reference evidence="2 3" key="1">
    <citation type="submission" date="2020-08" db="EMBL/GenBank/DDBJ databases">
        <title>Genome sequence of Sphingomonas sediminicola KACC 15039T.</title>
        <authorList>
            <person name="Hyun D.-W."/>
            <person name="Bae J.-W."/>
        </authorList>
    </citation>
    <scope>NUCLEOTIDE SEQUENCE [LARGE SCALE GENOMIC DNA]</scope>
    <source>
        <strain evidence="2 3">KACC 15039</strain>
    </source>
</reference>
<dbReference type="EMBL" id="CP060782">
    <property type="protein sequence ID" value="QNP46768.1"/>
    <property type="molecule type" value="Genomic_DNA"/>
</dbReference>
<proteinExistence type="predicted"/>
<gene>
    <name evidence="2" type="ORF">H9L14_06865</name>
</gene>
<dbReference type="PANTHER" id="PTHR43194:SF2">
    <property type="entry name" value="PEROXISOMAL MEMBRANE PROTEIN LPX1"/>
    <property type="match status" value="1"/>
</dbReference>
<accession>A0ABX6TBY2</accession>
<organism evidence="2 3">
    <name type="scientific">Sphingomonas sediminicola</name>
    <dbReference type="NCBI Taxonomy" id="386874"/>
    <lineage>
        <taxon>Bacteria</taxon>
        <taxon>Pseudomonadati</taxon>
        <taxon>Pseudomonadota</taxon>
        <taxon>Alphaproteobacteria</taxon>
        <taxon>Sphingomonadales</taxon>
        <taxon>Sphingomonadaceae</taxon>
        <taxon>Sphingomonas</taxon>
    </lineage>
</organism>
<evidence type="ECO:0000313" key="2">
    <source>
        <dbReference type="EMBL" id="QNP46768.1"/>
    </source>
</evidence>
<protein>
    <submittedName>
        <fullName evidence="2">Alpha/beta hydrolase</fullName>
    </submittedName>
</protein>
<evidence type="ECO:0000313" key="3">
    <source>
        <dbReference type="Proteomes" id="UP000516105"/>
    </source>
</evidence>
<evidence type="ECO:0000259" key="1">
    <source>
        <dbReference type="Pfam" id="PF00561"/>
    </source>
</evidence>
<sequence>MNDAVLNRWTTSDGVELAYYEVGEGRPVILLHGLFSSAQMNWIKFGHADRIASEGLRVIMPDLRAHGESGKPHDPAKYSADILVRDLKELIAHLKLERFDLGGFSLGARTTIDAVSSGVQPERAILSGTGVKVLTNWDRRSSFFLEAIDRFDQARRGDPYWLSIQFMRTMKVDRVAAALLLKALGDHPSPEQALAAFTMPTLVVCGSEDHDNGSAREFASALPNARYEEIPGTHMSSVTKPDLGEKIAEFLAAV</sequence>
<dbReference type="Proteomes" id="UP000516105">
    <property type="component" value="Chromosome"/>
</dbReference>
<dbReference type="Gene3D" id="3.40.50.1820">
    <property type="entry name" value="alpha/beta hydrolase"/>
    <property type="match status" value="1"/>
</dbReference>
<dbReference type="SUPFAM" id="SSF53474">
    <property type="entry name" value="alpha/beta-Hydrolases"/>
    <property type="match status" value="1"/>
</dbReference>
<name>A0ABX6TBY2_9SPHN</name>